<name>A0A6M2ZI52_9CAUD</name>
<dbReference type="GO" id="GO:0051213">
    <property type="term" value="F:dioxygenase activity"/>
    <property type="evidence" value="ECO:0007669"/>
    <property type="project" value="UniProtKB-KW"/>
</dbReference>
<dbReference type="Pfam" id="PF13759">
    <property type="entry name" value="2OG-FeII_Oxy_5"/>
    <property type="match status" value="1"/>
</dbReference>
<sequence>MTEHRFRPEISPNDDNFVAYEVSSRDRLDLFVTPFYDYKLGLNNQEIVDECFNLKEKYPNGVKKSNFGDGWQSQVYELATIRRGMIPAIQNLARNVIDLTNDMLEDCHSGKSVNDNEIGWWININKGMGYNVYHTHPGCSVIGLYYPMVPENMGDQEGLLTLLRSDPSSHNEAFADIEGHCEWVIRPEVGRLYLMPSTIAHYVTPHFSDQERISIAFNIG</sequence>
<organism evidence="1 2">
    <name type="scientific">Synechococcus phage S-SCSM1</name>
    <dbReference type="NCBI Taxonomy" id="2588487"/>
    <lineage>
        <taxon>Viruses</taxon>
        <taxon>Duplodnaviria</taxon>
        <taxon>Heunggongvirae</taxon>
        <taxon>Uroviricota</taxon>
        <taxon>Caudoviricetes</taxon>
        <taxon>Pantevenvirales</taxon>
        <taxon>Kyanoviridae</taxon>
        <taxon>Zhoulongquanvirus</taxon>
        <taxon>Zhoulongquanvirus esscess</taxon>
    </lineage>
</organism>
<protein>
    <submittedName>
        <fullName evidence="1">2OG-Fe(II) oxygenase superfamily protein</fullName>
    </submittedName>
</protein>
<proteinExistence type="predicted"/>
<evidence type="ECO:0000313" key="1">
    <source>
        <dbReference type="EMBL" id="QFG06507.1"/>
    </source>
</evidence>
<dbReference type="EMBL" id="MK867354">
    <property type="protein sequence ID" value="QFG06507.1"/>
    <property type="molecule type" value="Genomic_DNA"/>
</dbReference>
<gene>
    <name evidence="1" type="ORF">SSCSM1_243</name>
</gene>
<dbReference type="Proteomes" id="UP000515683">
    <property type="component" value="Segment"/>
</dbReference>
<keyword evidence="2" id="KW-1185">Reference proteome</keyword>
<evidence type="ECO:0000313" key="2">
    <source>
        <dbReference type="Proteomes" id="UP000515683"/>
    </source>
</evidence>
<reference evidence="1" key="1">
    <citation type="submission" date="2019-04" db="EMBL/GenBank/DDBJ databases">
        <title>Genomic and proteomic characterization of cyanophage S-SCSM1 provides new insights into understanding the viral gene diversity and phage-host interactions.</title>
        <authorList>
            <person name="Wang Q."/>
            <person name="Xu Y."/>
            <person name="Jiao N."/>
            <person name="Zhang R."/>
        </authorList>
    </citation>
    <scope>NUCLEOTIDE SEQUENCE [LARGE SCALE GENOMIC DNA]</scope>
</reference>
<dbReference type="InterPro" id="IPR012668">
    <property type="entry name" value="CHP02466"/>
</dbReference>
<dbReference type="Gene3D" id="2.60.120.620">
    <property type="entry name" value="q2cbj1_9rhob like domain"/>
    <property type="match status" value="1"/>
</dbReference>
<accession>A0A6M2ZI52</accession>